<dbReference type="eggNOG" id="COG0183">
    <property type="taxonomic scope" value="Bacteria"/>
</dbReference>
<accession>F9VSY3</accession>
<dbReference type="SUPFAM" id="SSF53901">
    <property type="entry name" value="Thiolase-like"/>
    <property type="match status" value="2"/>
</dbReference>
<dbReference type="GO" id="GO:0016747">
    <property type="term" value="F:acyltransferase activity, transferring groups other than amino-acyl groups"/>
    <property type="evidence" value="ECO:0007669"/>
    <property type="project" value="InterPro"/>
</dbReference>
<dbReference type="Pfam" id="PF02803">
    <property type="entry name" value="Thiolase_C"/>
    <property type="match status" value="1"/>
</dbReference>
<evidence type="ECO:0000256" key="3">
    <source>
        <dbReference type="ARBA" id="ARBA00023315"/>
    </source>
</evidence>
<evidence type="ECO:0000256" key="5">
    <source>
        <dbReference type="RuleBase" id="RU003557"/>
    </source>
</evidence>
<feature type="active site" description="Proton acceptor" evidence="4">
    <location>
        <position position="363"/>
    </location>
</feature>
<keyword evidence="2 5" id="KW-0808">Transferase</keyword>
<evidence type="ECO:0000256" key="1">
    <source>
        <dbReference type="ARBA" id="ARBA00010982"/>
    </source>
</evidence>
<dbReference type="RefSeq" id="WP_006357876.1">
    <property type="nucleotide sequence ID" value="NZ_BACI01000038.1"/>
</dbReference>
<name>F9VSY3_9ACTN</name>
<dbReference type="NCBIfam" id="TIGR01930">
    <property type="entry name" value="AcCoA-C-Actrans"/>
    <property type="match status" value="1"/>
</dbReference>
<evidence type="ECO:0000256" key="2">
    <source>
        <dbReference type="ARBA" id="ARBA00022679"/>
    </source>
</evidence>
<dbReference type="EMBL" id="BACI01000038">
    <property type="protein sequence ID" value="GAA11722.1"/>
    <property type="molecule type" value="Genomic_DNA"/>
</dbReference>
<evidence type="ECO:0000259" key="7">
    <source>
        <dbReference type="Pfam" id="PF02803"/>
    </source>
</evidence>
<organism evidence="8 9">
    <name type="scientific">Gordonia alkanivorans NBRC 16433</name>
    <dbReference type="NCBI Taxonomy" id="1027371"/>
    <lineage>
        <taxon>Bacteria</taxon>
        <taxon>Bacillati</taxon>
        <taxon>Actinomycetota</taxon>
        <taxon>Actinomycetes</taxon>
        <taxon>Mycobacteriales</taxon>
        <taxon>Gordoniaceae</taxon>
        <taxon>Gordonia</taxon>
    </lineage>
</organism>
<comment type="caution">
    <text evidence="8">The sequence shown here is derived from an EMBL/GenBank/DDBJ whole genome shotgun (WGS) entry which is preliminary data.</text>
</comment>
<feature type="active site" description="Proton acceptor" evidence="4">
    <location>
        <position position="333"/>
    </location>
</feature>
<feature type="domain" description="Thiolase C-terminal" evidence="7">
    <location>
        <begin position="254"/>
        <end position="375"/>
    </location>
</feature>
<gene>
    <name evidence="8" type="ORF">GOALK_038_00740</name>
</gene>
<reference evidence="8 9" key="1">
    <citation type="submission" date="2011-05" db="EMBL/GenBank/DDBJ databases">
        <title>Whole genome shotgun sequence of Gordonia alkanivorans NBRC 16433.</title>
        <authorList>
            <person name="Hosoyama A."/>
            <person name="Nakamura S."/>
            <person name="Takarada H."/>
            <person name="Tsuchikane K."/>
            <person name="Yamazaki S."/>
            <person name="Fujita N."/>
        </authorList>
    </citation>
    <scope>NUCLEOTIDE SEQUENCE [LARGE SCALE GENOMIC DNA]</scope>
    <source>
        <strain evidence="8 9">NBRC 16433</strain>
    </source>
</reference>
<dbReference type="GeneID" id="80262758"/>
<feature type="domain" description="Thiolase N-terminal" evidence="6">
    <location>
        <begin position="5"/>
        <end position="246"/>
    </location>
</feature>
<dbReference type="Pfam" id="PF00108">
    <property type="entry name" value="Thiolase_N"/>
    <property type="match status" value="1"/>
</dbReference>
<dbReference type="InterPro" id="IPR020616">
    <property type="entry name" value="Thiolase_N"/>
</dbReference>
<evidence type="ECO:0000256" key="4">
    <source>
        <dbReference type="PIRSR" id="PIRSR000429-1"/>
    </source>
</evidence>
<protein>
    <submittedName>
        <fullName evidence="8">Putative acetyl-CoA acyltransferase</fullName>
    </submittedName>
</protein>
<dbReference type="InterPro" id="IPR020613">
    <property type="entry name" value="Thiolase_CS"/>
</dbReference>
<dbReference type="CDD" id="cd00751">
    <property type="entry name" value="thiolase"/>
    <property type="match status" value="1"/>
</dbReference>
<sequence>MRDAVIVDAVRAPIGRRRGALSGIHPADLSAHVLEALVERTGVEPAIVDDVVWGCVSQSSEQAGNIARTAILAAGWPESVPGTTVTRACGSSQQAVSQAAAAVISGQQDVVIAGGVESMSRVAMGSSAPNGEHQPATVLDRYGIDKFSQGLGAETIASKWGFDRTRLDEYSLRSHELAAAAVDRGAFDGQLAPIPGVLEGDEGIRRGGTLESLGKLKPAFAEDGVIHAGNSSQISDGSGALLIMSSETAKSHGLTPIARIHTAVVAADDPVIMLTGPIPSTAKALKRSGLSIDDIGAFEINEAFAPVPLAWQAETGADIERLNPLGGAIAVGHPLGGSGAILMTRLVHHMRDNGIRYGLQSMCEAGGMANTTILELL</sequence>
<dbReference type="InterPro" id="IPR016039">
    <property type="entry name" value="Thiolase-like"/>
</dbReference>
<dbReference type="InterPro" id="IPR020617">
    <property type="entry name" value="Thiolase_C"/>
</dbReference>
<dbReference type="STRING" id="1027371.GOALK_038_00740"/>
<dbReference type="PIRSF" id="PIRSF000429">
    <property type="entry name" value="Ac-CoA_Ac_transf"/>
    <property type="match status" value="1"/>
</dbReference>
<dbReference type="PANTHER" id="PTHR43365">
    <property type="entry name" value="BLR7806 PROTEIN"/>
    <property type="match status" value="1"/>
</dbReference>
<dbReference type="PROSITE" id="PS00737">
    <property type="entry name" value="THIOLASE_2"/>
    <property type="match status" value="1"/>
</dbReference>
<evidence type="ECO:0000313" key="9">
    <source>
        <dbReference type="Proteomes" id="UP000003558"/>
    </source>
</evidence>
<dbReference type="PANTHER" id="PTHR43365:SF1">
    <property type="entry name" value="ACETYL-COA C-ACYLTRANSFERASE"/>
    <property type="match status" value="1"/>
</dbReference>
<comment type="similarity">
    <text evidence="1 5">Belongs to the thiolase-like superfamily. Thiolase family.</text>
</comment>
<dbReference type="AlphaFoldDB" id="F9VSY3"/>
<evidence type="ECO:0000259" key="6">
    <source>
        <dbReference type="Pfam" id="PF00108"/>
    </source>
</evidence>
<evidence type="ECO:0000313" key="8">
    <source>
        <dbReference type="EMBL" id="GAA11722.1"/>
    </source>
</evidence>
<feature type="active site" description="Acyl-thioester intermediate" evidence="4">
    <location>
        <position position="89"/>
    </location>
</feature>
<dbReference type="Proteomes" id="UP000003558">
    <property type="component" value="Unassembled WGS sequence"/>
</dbReference>
<proteinExistence type="inferred from homology"/>
<dbReference type="Gene3D" id="3.40.47.10">
    <property type="match status" value="2"/>
</dbReference>
<dbReference type="InterPro" id="IPR002155">
    <property type="entry name" value="Thiolase"/>
</dbReference>
<keyword evidence="3 5" id="KW-0012">Acyltransferase</keyword>